<dbReference type="SUPFAM" id="SSF56112">
    <property type="entry name" value="Protein kinase-like (PK-like)"/>
    <property type="match status" value="1"/>
</dbReference>
<proteinExistence type="predicted"/>
<feature type="region of interest" description="Disordered" evidence="1">
    <location>
        <begin position="125"/>
        <end position="194"/>
    </location>
</feature>
<dbReference type="Proteomes" id="UP001437256">
    <property type="component" value="Unassembled WGS sequence"/>
</dbReference>
<feature type="region of interest" description="Disordered" evidence="1">
    <location>
        <begin position="494"/>
        <end position="513"/>
    </location>
</feature>
<gene>
    <name evidence="2" type="primary">TUS1_25</name>
    <name evidence="2" type="ORF">AAF712_015141</name>
</gene>
<protein>
    <submittedName>
        <fullName evidence="2">Rho guanine nucleotide exchange factor</fullName>
    </submittedName>
</protein>
<keyword evidence="3" id="KW-1185">Reference proteome</keyword>
<reference evidence="2 3" key="1">
    <citation type="submission" date="2024-05" db="EMBL/GenBank/DDBJ databases">
        <title>A draft genome resource for the thread blight pathogen Marasmius tenuissimus strain MS-2.</title>
        <authorList>
            <person name="Yulfo-Soto G.E."/>
            <person name="Baruah I.K."/>
            <person name="Amoako-Attah I."/>
            <person name="Bukari Y."/>
            <person name="Meinhardt L.W."/>
            <person name="Bailey B.A."/>
            <person name="Cohen S.P."/>
        </authorList>
    </citation>
    <scope>NUCLEOTIDE SEQUENCE [LARGE SCALE GENOMIC DNA]</scope>
    <source>
        <strain evidence="2 3">MS-2</strain>
    </source>
</reference>
<evidence type="ECO:0000313" key="3">
    <source>
        <dbReference type="Proteomes" id="UP001437256"/>
    </source>
</evidence>
<evidence type="ECO:0000313" key="2">
    <source>
        <dbReference type="EMBL" id="KAL0058191.1"/>
    </source>
</evidence>
<accession>A0ABR2Z947</accession>
<dbReference type="Gene3D" id="1.10.510.10">
    <property type="entry name" value="Transferase(Phosphotransferase) domain 1"/>
    <property type="match status" value="1"/>
</dbReference>
<dbReference type="InterPro" id="IPR011009">
    <property type="entry name" value="Kinase-like_dom_sf"/>
</dbReference>
<organism evidence="2 3">
    <name type="scientific">Marasmius tenuissimus</name>
    <dbReference type="NCBI Taxonomy" id="585030"/>
    <lineage>
        <taxon>Eukaryota</taxon>
        <taxon>Fungi</taxon>
        <taxon>Dikarya</taxon>
        <taxon>Basidiomycota</taxon>
        <taxon>Agaricomycotina</taxon>
        <taxon>Agaricomycetes</taxon>
        <taxon>Agaricomycetidae</taxon>
        <taxon>Agaricales</taxon>
        <taxon>Marasmiineae</taxon>
        <taxon>Marasmiaceae</taxon>
        <taxon>Marasmius</taxon>
    </lineage>
</organism>
<name>A0ABR2Z947_9AGAR</name>
<comment type="caution">
    <text evidence="2">The sequence shown here is derived from an EMBL/GenBank/DDBJ whole genome shotgun (WGS) entry which is preliminary data.</text>
</comment>
<sequence>MRCLSIFTGLLPFPDLMNDMAVMLAVVQGKRPSRPQEISELSDTMWALMTACWDVAPSFRPTASHVLEKVGEMAPRAMNTPASDWSEAQFAQVRENVEYRFPFPPTTKTLNTLQDGANHKLVGERLPLGPWQRGAMGKQSKRPADHTTVDESPANKRPRLQDPPVGSQPIRPKTPTPPELNSEPDLNPEGPPDLFPVHVTAIPPVLAGMPEHSSDAMLEDRRVVALQSRAPTSVAPQHPSPLWQGVMRWPPDSMNGKRAINAHITVFAANNNRGHPETWPATIHLTSSTQPISPTDLQAWFTQYSDRMVLGTLTPGSYAPHQVYQDFKFLFATLMTQRIYLLGAWIPIHGGRLTNNLLIAATPNSGLLGAFFPYNGLPELPKATSPVLPMCHFPLPRTPPPESLGGTADALLPDSREDDLGEGMVRVREITDINQRAMTAEIFLIRLQQASLAGGRPLTAAELVQKMGVMNVNPAQMPQITQRIQRMSMMAPVNGGDSGNTEAPRSDWAIAAS</sequence>
<dbReference type="EMBL" id="JBBXMP010000352">
    <property type="protein sequence ID" value="KAL0058191.1"/>
    <property type="molecule type" value="Genomic_DNA"/>
</dbReference>
<evidence type="ECO:0000256" key="1">
    <source>
        <dbReference type="SAM" id="MobiDB-lite"/>
    </source>
</evidence>